<feature type="compositionally biased region" description="Low complexity" evidence="2">
    <location>
        <begin position="274"/>
        <end position="292"/>
    </location>
</feature>
<feature type="compositionally biased region" description="Polar residues" evidence="2">
    <location>
        <begin position="369"/>
        <end position="391"/>
    </location>
</feature>
<dbReference type="InterPro" id="IPR036638">
    <property type="entry name" value="HLH_DNA-bd_sf"/>
</dbReference>
<reference evidence="3" key="1">
    <citation type="submission" date="2020-06" db="EMBL/GenBank/DDBJ databases">
        <authorList>
            <consortium name="Plant Systems Biology data submission"/>
        </authorList>
    </citation>
    <scope>NUCLEOTIDE SEQUENCE</scope>
    <source>
        <strain evidence="3">D6</strain>
    </source>
</reference>
<feature type="region of interest" description="Disordered" evidence="2">
    <location>
        <begin position="274"/>
        <end position="324"/>
    </location>
</feature>
<dbReference type="AlphaFoldDB" id="A0A9N8HET2"/>
<feature type="region of interest" description="Disordered" evidence="2">
    <location>
        <begin position="1"/>
        <end position="116"/>
    </location>
</feature>
<dbReference type="EMBL" id="CAICTM010000529">
    <property type="protein sequence ID" value="CAB9512348.1"/>
    <property type="molecule type" value="Genomic_DNA"/>
</dbReference>
<dbReference type="GO" id="GO:0046983">
    <property type="term" value="F:protein dimerization activity"/>
    <property type="evidence" value="ECO:0007669"/>
    <property type="project" value="InterPro"/>
</dbReference>
<protein>
    <recommendedName>
        <fullName evidence="5">BHLH domain-containing protein</fullName>
    </recommendedName>
</protein>
<evidence type="ECO:0000313" key="4">
    <source>
        <dbReference type="Proteomes" id="UP001153069"/>
    </source>
</evidence>
<keyword evidence="1" id="KW-0175">Coiled coil</keyword>
<feature type="compositionally biased region" description="Low complexity" evidence="2">
    <location>
        <begin position="301"/>
        <end position="319"/>
    </location>
</feature>
<accession>A0A9N8HET2</accession>
<dbReference type="Gene3D" id="4.10.280.10">
    <property type="entry name" value="Helix-loop-helix DNA-binding domain"/>
    <property type="match status" value="1"/>
</dbReference>
<dbReference type="OrthoDB" id="49522at2759"/>
<proteinExistence type="predicted"/>
<evidence type="ECO:0000256" key="1">
    <source>
        <dbReference type="SAM" id="Coils"/>
    </source>
</evidence>
<organism evidence="3 4">
    <name type="scientific">Seminavis robusta</name>
    <dbReference type="NCBI Taxonomy" id="568900"/>
    <lineage>
        <taxon>Eukaryota</taxon>
        <taxon>Sar</taxon>
        <taxon>Stramenopiles</taxon>
        <taxon>Ochrophyta</taxon>
        <taxon>Bacillariophyta</taxon>
        <taxon>Bacillariophyceae</taxon>
        <taxon>Bacillariophycidae</taxon>
        <taxon>Naviculales</taxon>
        <taxon>Naviculaceae</taxon>
        <taxon>Seminavis</taxon>
    </lineage>
</organism>
<gene>
    <name evidence="3" type="ORF">SEMRO_530_G161330.1</name>
</gene>
<feature type="compositionally biased region" description="Polar residues" evidence="2">
    <location>
        <begin position="1"/>
        <end position="15"/>
    </location>
</feature>
<keyword evidence="4" id="KW-1185">Reference proteome</keyword>
<evidence type="ECO:0000313" key="3">
    <source>
        <dbReference type="EMBL" id="CAB9512348.1"/>
    </source>
</evidence>
<sequence>MASDPNANDGCNSPMQLGMTGQFLPEDIQELLGVMGDGNSDHGGEVITSTDNVAASFAQAGNSLSEERRNSSSASSNQPGEVSGASFPGEEAKAQARSERKRSREKQRRSDVNKQFADLTQLLQKIDAEDVSEEDAKNGTTSASRVTFNPSNRVDLIGRTIVLLERLHEANKRRKTEINSVRQQLDEAKKAGEDTAAKLKEALLAPPGQPMNKQFMMMVPMMMSSDGTGVTQGVPMMNPYMHQAAMPQAAMPQAFCPMPAHPMAAPVAAAPQAAPPAASSSSAHAPAAAPPVGTQAGTAIAPAATSQQQGQAPQHQQMPPNHPAYSYMMPAPMAGGGYMMPMANPMGAGQPMAMMGHPQGMHALPTPDPQNGRQDQKDSSPASSGNLAHCA</sequence>
<dbReference type="Proteomes" id="UP001153069">
    <property type="component" value="Unassembled WGS sequence"/>
</dbReference>
<evidence type="ECO:0000256" key="2">
    <source>
        <dbReference type="SAM" id="MobiDB-lite"/>
    </source>
</evidence>
<feature type="coiled-coil region" evidence="1">
    <location>
        <begin position="164"/>
        <end position="202"/>
    </location>
</feature>
<name>A0A9N8HET2_9STRA</name>
<comment type="caution">
    <text evidence="3">The sequence shown here is derived from an EMBL/GenBank/DDBJ whole genome shotgun (WGS) entry which is preliminary data.</text>
</comment>
<evidence type="ECO:0008006" key="5">
    <source>
        <dbReference type="Google" id="ProtNLM"/>
    </source>
</evidence>
<feature type="region of interest" description="Disordered" evidence="2">
    <location>
        <begin position="350"/>
        <end position="391"/>
    </location>
</feature>